<dbReference type="PROSITE" id="PS51257">
    <property type="entry name" value="PROKAR_LIPOPROTEIN"/>
    <property type="match status" value="1"/>
</dbReference>
<gene>
    <name evidence="1" type="ORF">SAMN05216283_10862</name>
</gene>
<evidence type="ECO:0008006" key="3">
    <source>
        <dbReference type="Google" id="ProtNLM"/>
    </source>
</evidence>
<protein>
    <recommendedName>
        <fullName evidence="3">Lipoprotein</fullName>
    </recommendedName>
</protein>
<dbReference type="Pfam" id="PF20583">
    <property type="entry name" value="DUF6786"/>
    <property type="match status" value="1"/>
</dbReference>
<name>A0A1I2JDZ2_9BACT</name>
<reference evidence="1 2" key="1">
    <citation type="submission" date="2016-10" db="EMBL/GenBank/DDBJ databases">
        <authorList>
            <person name="de Groot N.N."/>
        </authorList>
    </citation>
    <scope>NUCLEOTIDE SEQUENCE [LARGE SCALE GENOMIC DNA]</scope>
    <source>
        <strain evidence="1 2">CGMCC 1.9156</strain>
    </source>
</reference>
<proteinExistence type="predicted"/>
<dbReference type="EMBL" id="FONW01000008">
    <property type="protein sequence ID" value="SFF51387.1"/>
    <property type="molecule type" value="Genomic_DNA"/>
</dbReference>
<dbReference type="AlphaFoldDB" id="A0A1I2JDZ2"/>
<sequence length="416" mass="46476">MLRNTSIITITINWLAVAVVASLLACTSEKDQSMDFTKGQYGYDLEKLQQHYSTIELVAGPSRLVVVPEFQGRVMTSTTDGSEGFSFGWVNHELLETDQLSEQFNAFGGEERFWIGPEGGQFSFYFDQGKPMTMENWRVPSAIDSMPWDVIEANPETATFRKTFELDNYSGVRFKIEATRRVSIIDPIELDEYLPLKPDTSVRVVAYESLNQLKNAGDFAWDKTTGMPSIWMLSMYRPSPEVTMVLPFKKDGEGPVVTDDYFGEVPSERLKVDDGVIYFKADGKYRSKLGISPERAVPIMGSYDAENACLTILMCSLDTLTTEFVNSAWEEKQDKPFKGDAINAYNDGPLADGGQLGPFYELESSSSVAALASGEVKMHFQRTFHFEGAEEKLDPIARQLLGVSIDQIKQALSDDG</sequence>
<accession>A0A1I2JDZ2</accession>
<keyword evidence="2" id="KW-1185">Reference proteome</keyword>
<evidence type="ECO:0000313" key="2">
    <source>
        <dbReference type="Proteomes" id="UP000198964"/>
    </source>
</evidence>
<dbReference type="STRING" id="655355.SAMN05216283_10862"/>
<dbReference type="Proteomes" id="UP000198964">
    <property type="component" value="Unassembled WGS sequence"/>
</dbReference>
<evidence type="ECO:0000313" key="1">
    <source>
        <dbReference type="EMBL" id="SFF51387.1"/>
    </source>
</evidence>
<dbReference type="RefSeq" id="WP_093920579.1">
    <property type="nucleotide sequence ID" value="NZ_FONW01000008.1"/>
</dbReference>
<dbReference type="InterPro" id="IPR046713">
    <property type="entry name" value="DUF6786"/>
</dbReference>
<organism evidence="1 2">
    <name type="scientific">Sunxiuqinia elliptica</name>
    <dbReference type="NCBI Taxonomy" id="655355"/>
    <lineage>
        <taxon>Bacteria</taxon>
        <taxon>Pseudomonadati</taxon>
        <taxon>Bacteroidota</taxon>
        <taxon>Bacteroidia</taxon>
        <taxon>Marinilabiliales</taxon>
        <taxon>Prolixibacteraceae</taxon>
        <taxon>Sunxiuqinia</taxon>
    </lineage>
</organism>